<dbReference type="STRING" id="1423746.FD27_GL000489"/>
<dbReference type="SMART" id="SM00257">
    <property type="entry name" value="LysM"/>
    <property type="match status" value="5"/>
</dbReference>
<evidence type="ECO:0000256" key="2">
    <source>
        <dbReference type="ARBA" id="ARBA00022529"/>
    </source>
</evidence>
<keyword evidence="4 7" id="KW-0732">Signal</keyword>
<keyword evidence="9" id="KW-0378">Hydrolase</keyword>
<feature type="compositionally biased region" description="Low complexity" evidence="6">
    <location>
        <begin position="466"/>
        <end position="489"/>
    </location>
</feature>
<dbReference type="InterPro" id="IPR018392">
    <property type="entry name" value="LysM"/>
</dbReference>
<keyword evidence="3" id="KW-0081">Bacteriolytic enzyme</keyword>
<evidence type="ECO:0000256" key="1">
    <source>
        <dbReference type="ARBA" id="ARBA00010266"/>
    </source>
</evidence>
<evidence type="ECO:0000313" key="10">
    <source>
        <dbReference type="Proteomes" id="UP000051445"/>
    </source>
</evidence>
<dbReference type="OrthoDB" id="37530at2"/>
<organism evidence="9 10">
    <name type="scientific">Limosilactobacillus frumenti DSM 13145</name>
    <dbReference type="NCBI Taxonomy" id="1423746"/>
    <lineage>
        <taxon>Bacteria</taxon>
        <taxon>Bacillati</taxon>
        <taxon>Bacillota</taxon>
        <taxon>Bacilli</taxon>
        <taxon>Lactobacillales</taxon>
        <taxon>Lactobacillaceae</taxon>
        <taxon>Limosilactobacillus</taxon>
    </lineage>
</organism>
<evidence type="ECO:0000256" key="5">
    <source>
        <dbReference type="ARBA" id="ARBA00032108"/>
    </source>
</evidence>
<dbReference type="Gene3D" id="3.10.350.10">
    <property type="entry name" value="LysM domain"/>
    <property type="match status" value="5"/>
</dbReference>
<dbReference type="Proteomes" id="UP000051445">
    <property type="component" value="Unassembled WGS sequence"/>
</dbReference>
<sequence length="662" mass="69677">MRQSFTDSKTHYKMYKSGRKWMFAGLTAVSLIGATGVVAHADEQTPTTPAEETTQSGANNNKNQSSNAASSTASSSANSNVNSSAVASDSTSAVSAASQVIASANVASSATSAASSATHQLEVTSDSKQNTLVVKPTAKATATTTAAFAAQKTAAPQVNLNSLHFSNNAHSQQFIESVAPGAINGWNKYGVLPSITVAQAILESGWGRSSLSTQAHNLFGIKGSYNGRSVTMRTREVYGGRSVYINDAFRAYANNSESVEDHGNFLYVNSRYHNLLGDTNYASVARKLRADGYATDPNYANALIRLVQTYGLNQLDSVAFSGKTITNKGGNNDSSYSQSSSYGNNGNISGTGYYTVQSGDTLSGIANRFSTNVNTLAHLNDIQNVNRIYVGQHLLVRQASSNASTSRPSAPVTNNTQASGTYTVQSGDTLSGIASRFGTSYETLAHLNNIANPNLIHVGQTLRLSGSSSSTTTNATSHTTSSTSSAAGSYTVQSGDTLSAIAARYGMSWETLARLNNISNPNVIMVGQVLRLSAGPTTHVTVHNASRQVTSSSNGGQYVVQSGDTLSTIAARYGMSYETLARLNNISNPNMIMVGQRLNVNGVATHSYRTTNHASYGNAYTVQSGDTLSAIAARYGLSWRSLAVKNGISNPNEIMVGQRIVL</sequence>
<reference evidence="9 10" key="1">
    <citation type="journal article" date="2015" name="Genome Announc.">
        <title>Expanding the biotechnology potential of lactobacilli through comparative genomics of 213 strains and associated genera.</title>
        <authorList>
            <person name="Sun Z."/>
            <person name="Harris H.M."/>
            <person name="McCann A."/>
            <person name="Guo C."/>
            <person name="Argimon S."/>
            <person name="Zhang W."/>
            <person name="Yang X."/>
            <person name="Jeffery I.B."/>
            <person name="Cooney J.C."/>
            <person name="Kagawa T.F."/>
            <person name="Liu W."/>
            <person name="Song Y."/>
            <person name="Salvetti E."/>
            <person name="Wrobel A."/>
            <person name="Rasinkangas P."/>
            <person name="Parkhill J."/>
            <person name="Rea M.C."/>
            <person name="O'Sullivan O."/>
            <person name="Ritari J."/>
            <person name="Douillard F.P."/>
            <person name="Paul Ross R."/>
            <person name="Yang R."/>
            <person name="Briner A.E."/>
            <person name="Felis G.E."/>
            <person name="de Vos W.M."/>
            <person name="Barrangou R."/>
            <person name="Klaenhammer T.R."/>
            <person name="Caufield P.W."/>
            <person name="Cui Y."/>
            <person name="Zhang H."/>
            <person name="O'Toole P.W."/>
        </authorList>
    </citation>
    <scope>NUCLEOTIDE SEQUENCE [LARGE SCALE GENOMIC DNA]</scope>
    <source>
        <strain evidence="9 10">DSM 13145</strain>
    </source>
</reference>
<keyword evidence="10" id="KW-1185">Reference proteome</keyword>
<dbReference type="GO" id="GO:0004040">
    <property type="term" value="F:amidase activity"/>
    <property type="evidence" value="ECO:0007669"/>
    <property type="project" value="InterPro"/>
</dbReference>
<dbReference type="PATRIC" id="fig|1423746.3.peg.496"/>
<evidence type="ECO:0000256" key="6">
    <source>
        <dbReference type="SAM" id="MobiDB-lite"/>
    </source>
</evidence>
<feature type="region of interest" description="Disordered" evidence="6">
    <location>
        <begin position="466"/>
        <end position="490"/>
    </location>
</feature>
<dbReference type="NCBIfam" id="TIGR03715">
    <property type="entry name" value="KxYKxGKxW"/>
    <property type="match status" value="1"/>
</dbReference>
<dbReference type="CDD" id="cd00118">
    <property type="entry name" value="LysM"/>
    <property type="match status" value="5"/>
</dbReference>
<dbReference type="PROSITE" id="PS51782">
    <property type="entry name" value="LYSM"/>
    <property type="match status" value="5"/>
</dbReference>
<evidence type="ECO:0000313" key="9">
    <source>
        <dbReference type="EMBL" id="KRL27748.1"/>
    </source>
</evidence>
<dbReference type="PRINTS" id="PR01002">
    <property type="entry name" value="FLGFLGJ"/>
</dbReference>
<dbReference type="GO" id="GO:0008932">
    <property type="term" value="F:lytic endotransglycosylase activity"/>
    <property type="evidence" value="ECO:0007669"/>
    <property type="project" value="TreeGrafter"/>
</dbReference>
<dbReference type="InterPro" id="IPR036779">
    <property type="entry name" value="LysM_dom_sf"/>
</dbReference>
<evidence type="ECO:0000259" key="8">
    <source>
        <dbReference type="PROSITE" id="PS51782"/>
    </source>
</evidence>
<dbReference type="InterPro" id="IPR022263">
    <property type="entry name" value="KxYKxGKxW"/>
</dbReference>
<dbReference type="SMART" id="SM00047">
    <property type="entry name" value="LYZ2"/>
    <property type="match status" value="1"/>
</dbReference>
<evidence type="ECO:0000256" key="4">
    <source>
        <dbReference type="ARBA" id="ARBA00022729"/>
    </source>
</evidence>
<dbReference type="Pfam" id="PF01832">
    <property type="entry name" value="Glucosaminidase"/>
    <property type="match status" value="1"/>
</dbReference>
<keyword evidence="2" id="KW-0929">Antimicrobial</keyword>
<feature type="domain" description="LysM" evidence="8">
    <location>
        <begin position="556"/>
        <end position="600"/>
    </location>
</feature>
<dbReference type="Pfam" id="PF19258">
    <property type="entry name" value="KxYKxGKxW_sig"/>
    <property type="match status" value="1"/>
</dbReference>
<dbReference type="PANTHER" id="PTHR33734">
    <property type="entry name" value="LYSM DOMAIN-CONTAINING GPI-ANCHORED PROTEIN 2"/>
    <property type="match status" value="1"/>
</dbReference>
<feature type="domain" description="LysM" evidence="8">
    <location>
        <begin position="618"/>
        <end position="662"/>
    </location>
</feature>
<proteinExistence type="inferred from homology"/>
<name>A0A0R1PAS5_9LACO</name>
<dbReference type="Gene3D" id="1.10.530.10">
    <property type="match status" value="1"/>
</dbReference>
<feature type="region of interest" description="Disordered" evidence="6">
    <location>
        <begin position="400"/>
        <end position="423"/>
    </location>
</feature>
<feature type="region of interest" description="Disordered" evidence="6">
    <location>
        <begin position="43"/>
        <end position="83"/>
    </location>
</feature>
<comment type="caution">
    <text evidence="9">The sequence shown here is derived from an EMBL/GenBank/DDBJ whole genome shotgun (WGS) entry which is preliminary data.</text>
</comment>
<evidence type="ECO:0000256" key="7">
    <source>
        <dbReference type="SAM" id="SignalP"/>
    </source>
</evidence>
<feature type="signal peptide" evidence="7">
    <location>
        <begin position="1"/>
        <end position="41"/>
    </location>
</feature>
<dbReference type="AlphaFoldDB" id="A0A0R1PAS5"/>
<dbReference type="EMBL" id="AZER01000014">
    <property type="protein sequence ID" value="KRL27748.1"/>
    <property type="molecule type" value="Genomic_DNA"/>
</dbReference>
<dbReference type="Gene3D" id="4.10.80.30">
    <property type="entry name" value="DNA polymerase, domain 6"/>
    <property type="match status" value="1"/>
</dbReference>
<evidence type="ECO:0000256" key="3">
    <source>
        <dbReference type="ARBA" id="ARBA00022638"/>
    </source>
</evidence>
<accession>A0A0R1PAS5</accession>
<feature type="compositionally biased region" description="Low complexity" evidence="6">
    <location>
        <begin position="44"/>
        <end position="83"/>
    </location>
</feature>
<dbReference type="SUPFAM" id="SSF54106">
    <property type="entry name" value="LysM domain"/>
    <property type="match status" value="5"/>
</dbReference>
<feature type="domain" description="LysM" evidence="8">
    <location>
        <begin position="420"/>
        <end position="464"/>
    </location>
</feature>
<dbReference type="InterPro" id="IPR002901">
    <property type="entry name" value="MGlyc_endo_b_GlcNAc-like_dom"/>
</dbReference>
<dbReference type="GO" id="GO:0031640">
    <property type="term" value="P:killing of cells of another organism"/>
    <property type="evidence" value="ECO:0007669"/>
    <property type="project" value="UniProtKB-KW"/>
</dbReference>
<feature type="domain" description="LysM" evidence="8">
    <location>
        <begin position="488"/>
        <end position="532"/>
    </location>
</feature>
<dbReference type="GO" id="GO:0042742">
    <property type="term" value="P:defense response to bacterium"/>
    <property type="evidence" value="ECO:0007669"/>
    <property type="project" value="UniProtKB-KW"/>
</dbReference>
<dbReference type="PANTHER" id="PTHR33734:SF22">
    <property type="entry name" value="MEMBRANE-BOUND LYTIC MUREIN TRANSGLYCOSYLASE D"/>
    <property type="match status" value="1"/>
</dbReference>
<protein>
    <recommendedName>
        <fullName evidence="5">Peptidoglycan hydrolase</fullName>
    </recommendedName>
</protein>
<comment type="similarity">
    <text evidence="1">Belongs to the glycosyl hydrolase 73 family.</text>
</comment>
<dbReference type="Pfam" id="PF01476">
    <property type="entry name" value="LysM"/>
    <property type="match status" value="5"/>
</dbReference>
<gene>
    <name evidence="9" type="ORF">FD27_GL000489</name>
</gene>
<feature type="chain" id="PRO_5006408891" description="Peptidoglycan hydrolase" evidence="7">
    <location>
        <begin position="42"/>
        <end position="662"/>
    </location>
</feature>
<feature type="domain" description="LysM" evidence="8">
    <location>
        <begin position="352"/>
        <end position="396"/>
    </location>
</feature>